<dbReference type="InterPro" id="IPR005143">
    <property type="entry name" value="TF_LuxR_autoind-bd_dom"/>
</dbReference>
<keyword evidence="1" id="KW-0805">Transcription regulation</keyword>
<dbReference type="PANTHER" id="PTHR44688:SF16">
    <property type="entry name" value="DNA-BINDING TRANSCRIPTIONAL ACTIVATOR DEVR_DOSR"/>
    <property type="match status" value="1"/>
</dbReference>
<dbReference type="RefSeq" id="WP_369060697.1">
    <property type="nucleotide sequence ID" value="NZ_CP158375.1"/>
</dbReference>
<dbReference type="InterPro" id="IPR036693">
    <property type="entry name" value="TF_LuxR_autoind-bd_dom_sf"/>
</dbReference>
<dbReference type="Gene3D" id="3.30.450.80">
    <property type="entry name" value="Transcription factor LuxR-like, autoinducer-binding domain"/>
    <property type="match status" value="1"/>
</dbReference>
<dbReference type="PANTHER" id="PTHR44688">
    <property type="entry name" value="DNA-BINDING TRANSCRIPTIONAL ACTIVATOR DEVR_DOSR"/>
    <property type="match status" value="1"/>
</dbReference>
<dbReference type="GO" id="GO:0003677">
    <property type="term" value="F:DNA binding"/>
    <property type="evidence" value="ECO:0007669"/>
    <property type="project" value="UniProtKB-KW"/>
</dbReference>
<evidence type="ECO:0000313" key="5">
    <source>
        <dbReference type="EMBL" id="XDO97464.1"/>
    </source>
</evidence>
<gene>
    <name evidence="5" type="ORF">ABOZ73_03330</name>
</gene>
<dbReference type="InterPro" id="IPR016032">
    <property type="entry name" value="Sig_transdc_resp-reg_C-effctor"/>
</dbReference>
<dbReference type="Pfam" id="PF03472">
    <property type="entry name" value="Autoind_bind"/>
    <property type="match status" value="1"/>
</dbReference>
<proteinExistence type="predicted"/>
<dbReference type="Gene3D" id="1.10.10.10">
    <property type="entry name" value="Winged helix-like DNA-binding domain superfamily/Winged helix DNA-binding domain"/>
    <property type="match status" value="1"/>
</dbReference>
<reference evidence="5" key="1">
    <citation type="submission" date="2024-06" db="EMBL/GenBank/DDBJ databases">
        <title>Caulobacter inopinatus, sp. nov.</title>
        <authorList>
            <person name="Donachie S.P."/>
        </authorList>
    </citation>
    <scope>NUCLEOTIDE SEQUENCE</scope>
    <source>
        <strain evidence="5">73W</strain>
    </source>
</reference>
<evidence type="ECO:0000256" key="2">
    <source>
        <dbReference type="ARBA" id="ARBA00023125"/>
    </source>
</evidence>
<dbReference type="EMBL" id="CP158375">
    <property type="protein sequence ID" value="XDO97464.1"/>
    <property type="molecule type" value="Genomic_DNA"/>
</dbReference>
<keyword evidence="3" id="KW-0804">Transcription</keyword>
<name>A0AB39KUZ7_9CAUL</name>
<dbReference type="PROSITE" id="PS50043">
    <property type="entry name" value="HTH_LUXR_2"/>
    <property type="match status" value="1"/>
</dbReference>
<dbReference type="GO" id="GO:0006355">
    <property type="term" value="P:regulation of DNA-templated transcription"/>
    <property type="evidence" value="ECO:0007669"/>
    <property type="project" value="InterPro"/>
</dbReference>
<feature type="domain" description="HTH luxR-type" evidence="4">
    <location>
        <begin position="172"/>
        <end position="237"/>
    </location>
</feature>
<dbReference type="InterPro" id="IPR000792">
    <property type="entry name" value="Tscrpt_reg_LuxR_C"/>
</dbReference>
<organism evidence="5">
    <name type="scientific">Caulobacter sp. 73W</name>
    <dbReference type="NCBI Taxonomy" id="3161137"/>
    <lineage>
        <taxon>Bacteria</taxon>
        <taxon>Pseudomonadati</taxon>
        <taxon>Pseudomonadota</taxon>
        <taxon>Alphaproteobacteria</taxon>
        <taxon>Caulobacterales</taxon>
        <taxon>Caulobacteraceae</taxon>
        <taxon>Caulobacter</taxon>
    </lineage>
</organism>
<sequence>MSTGLKLVEELARDTARLGVETGLPYIAASADIGSPEAIVGVDGRPVAETIFRWLDPDLQYWRDRGFALRSPFVYATRFSAEPFYYRHGRFGTWRPAAWVDTFGRVEAADAFGIGAAIIAPAYLPRGVIGAIVWASPDPEVPVETIFAARASEFHAAALKLAGACQDLRRPAPAEAARLTRREIQCLKWAAAGKTDMEIGTIVRISTPTVRFHITNAAGKLGVGGRSQAVLRAANLGYIGAAAAG</sequence>
<keyword evidence="2" id="KW-0238">DNA-binding</keyword>
<protein>
    <submittedName>
        <fullName evidence="5">LuxR C-terminal-related transcriptional regulator</fullName>
    </submittedName>
</protein>
<dbReference type="SUPFAM" id="SSF75516">
    <property type="entry name" value="Pheromone-binding domain of LuxR-like quorum-sensing transcription factors"/>
    <property type="match status" value="1"/>
</dbReference>
<dbReference type="Pfam" id="PF00196">
    <property type="entry name" value="GerE"/>
    <property type="match status" value="1"/>
</dbReference>
<dbReference type="CDD" id="cd06170">
    <property type="entry name" value="LuxR_C_like"/>
    <property type="match status" value="1"/>
</dbReference>
<dbReference type="SMART" id="SM00421">
    <property type="entry name" value="HTH_LUXR"/>
    <property type="match status" value="1"/>
</dbReference>
<dbReference type="SUPFAM" id="SSF46894">
    <property type="entry name" value="C-terminal effector domain of the bipartite response regulators"/>
    <property type="match status" value="1"/>
</dbReference>
<evidence type="ECO:0000256" key="1">
    <source>
        <dbReference type="ARBA" id="ARBA00023015"/>
    </source>
</evidence>
<dbReference type="PRINTS" id="PR00038">
    <property type="entry name" value="HTHLUXR"/>
</dbReference>
<dbReference type="InterPro" id="IPR036388">
    <property type="entry name" value="WH-like_DNA-bd_sf"/>
</dbReference>
<evidence type="ECO:0000259" key="4">
    <source>
        <dbReference type="PROSITE" id="PS50043"/>
    </source>
</evidence>
<dbReference type="AlphaFoldDB" id="A0AB39KUZ7"/>
<evidence type="ECO:0000256" key="3">
    <source>
        <dbReference type="ARBA" id="ARBA00023163"/>
    </source>
</evidence>
<accession>A0AB39KUZ7</accession>